<accession>A0A8X6S977</accession>
<name>A0A8X6S977_TRICX</name>
<sequence length="75" mass="8307">MSRRIKKAKRRRNNNKQGSSPYKVRRRGDSMKAGFASEAWINLPGVPAKSRPASKSSEVTQQGACKKKPGCIVSF</sequence>
<gene>
    <name evidence="2" type="ORF">TNCV_3696991</name>
</gene>
<dbReference type="Proteomes" id="UP000887159">
    <property type="component" value="Unassembled WGS sequence"/>
</dbReference>
<feature type="region of interest" description="Disordered" evidence="1">
    <location>
        <begin position="1"/>
        <end position="28"/>
    </location>
</feature>
<reference evidence="2" key="1">
    <citation type="submission" date="2020-08" db="EMBL/GenBank/DDBJ databases">
        <title>Multicomponent nature underlies the extraordinary mechanical properties of spider dragline silk.</title>
        <authorList>
            <person name="Kono N."/>
            <person name="Nakamura H."/>
            <person name="Mori M."/>
            <person name="Yoshida Y."/>
            <person name="Ohtoshi R."/>
            <person name="Malay A.D."/>
            <person name="Moran D.A.P."/>
            <person name="Tomita M."/>
            <person name="Numata K."/>
            <person name="Arakawa K."/>
        </authorList>
    </citation>
    <scope>NUCLEOTIDE SEQUENCE</scope>
</reference>
<evidence type="ECO:0000313" key="3">
    <source>
        <dbReference type="Proteomes" id="UP000887159"/>
    </source>
</evidence>
<dbReference type="EMBL" id="BMAU01021292">
    <property type="protein sequence ID" value="GFY09737.1"/>
    <property type="molecule type" value="Genomic_DNA"/>
</dbReference>
<keyword evidence="3" id="KW-1185">Reference proteome</keyword>
<dbReference type="AlphaFoldDB" id="A0A8X6S977"/>
<organism evidence="2 3">
    <name type="scientific">Trichonephila clavipes</name>
    <name type="common">Golden silk orbweaver</name>
    <name type="synonym">Nephila clavipes</name>
    <dbReference type="NCBI Taxonomy" id="2585209"/>
    <lineage>
        <taxon>Eukaryota</taxon>
        <taxon>Metazoa</taxon>
        <taxon>Ecdysozoa</taxon>
        <taxon>Arthropoda</taxon>
        <taxon>Chelicerata</taxon>
        <taxon>Arachnida</taxon>
        <taxon>Araneae</taxon>
        <taxon>Araneomorphae</taxon>
        <taxon>Entelegynae</taxon>
        <taxon>Araneoidea</taxon>
        <taxon>Nephilidae</taxon>
        <taxon>Trichonephila</taxon>
    </lineage>
</organism>
<protein>
    <submittedName>
        <fullName evidence="2">Uncharacterized protein</fullName>
    </submittedName>
</protein>
<proteinExistence type="predicted"/>
<evidence type="ECO:0000313" key="2">
    <source>
        <dbReference type="EMBL" id="GFY09737.1"/>
    </source>
</evidence>
<feature type="compositionally biased region" description="Basic residues" evidence="1">
    <location>
        <begin position="1"/>
        <end position="14"/>
    </location>
</feature>
<evidence type="ECO:0000256" key="1">
    <source>
        <dbReference type="SAM" id="MobiDB-lite"/>
    </source>
</evidence>
<comment type="caution">
    <text evidence="2">The sequence shown here is derived from an EMBL/GenBank/DDBJ whole genome shotgun (WGS) entry which is preliminary data.</text>
</comment>